<feature type="transmembrane region" description="Helical" evidence="10">
    <location>
        <begin position="134"/>
        <end position="156"/>
    </location>
</feature>
<dbReference type="InterPro" id="IPR004099">
    <property type="entry name" value="Pyr_nucl-diS_OxRdtase_dimer"/>
</dbReference>
<dbReference type="Pfam" id="PF09335">
    <property type="entry name" value="VTT_dom"/>
    <property type="match status" value="1"/>
</dbReference>
<evidence type="ECO:0000256" key="3">
    <source>
        <dbReference type="ARBA" id="ARBA00022630"/>
    </source>
</evidence>
<evidence type="ECO:0000313" key="14">
    <source>
        <dbReference type="EMBL" id="RZO76006.1"/>
    </source>
</evidence>
<feature type="domain" description="FAD/NAD(P)-binding" evidence="12">
    <location>
        <begin position="239"/>
        <end position="555"/>
    </location>
</feature>
<dbReference type="InterPro" id="IPR016156">
    <property type="entry name" value="FAD/NAD-linked_Rdtase_dimer_sf"/>
</dbReference>
<dbReference type="FunFam" id="3.30.390.30:FF:000001">
    <property type="entry name" value="Dihydrolipoyl dehydrogenase"/>
    <property type="match status" value="1"/>
</dbReference>
<evidence type="ECO:0000259" key="13">
    <source>
        <dbReference type="Pfam" id="PF09335"/>
    </source>
</evidence>
<comment type="cofactor">
    <cofactor evidence="1">
        <name>FAD</name>
        <dbReference type="ChEBI" id="CHEBI:57692"/>
    </cofactor>
</comment>
<feature type="transmembrane region" description="Helical" evidence="10">
    <location>
        <begin position="83"/>
        <end position="104"/>
    </location>
</feature>
<dbReference type="SUPFAM" id="SSF55424">
    <property type="entry name" value="FAD/NAD-linked reductases, dimerisation (C-terminal) domain"/>
    <property type="match status" value="1"/>
</dbReference>
<dbReference type="GO" id="GO:0050660">
    <property type="term" value="F:flavin adenine dinucleotide binding"/>
    <property type="evidence" value="ECO:0007669"/>
    <property type="project" value="TreeGrafter"/>
</dbReference>
<evidence type="ECO:0000256" key="7">
    <source>
        <dbReference type="ARBA" id="ARBA00023157"/>
    </source>
</evidence>
<keyword evidence="7" id="KW-1015">Disulfide bond</keyword>
<feature type="domain" description="Pyridine nucleotide-disulphide oxidoreductase dimerisation" evidence="11">
    <location>
        <begin position="577"/>
        <end position="682"/>
    </location>
</feature>
<dbReference type="PROSITE" id="PS00076">
    <property type="entry name" value="PYRIDINE_REDOX_1"/>
    <property type="match status" value="1"/>
</dbReference>
<dbReference type="Gene3D" id="3.30.390.30">
    <property type="match status" value="1"/>
</dbReference>
<reference evidence="14 15" key="1">
    <citation type="submission" date="2019-02" db="EMBL/GenBank/DDBJ databases">
        <title>Prokaryotic population dynamics and viral predation in marine succession experiment using metagenomics: the confinement effect.</title>
        <authorList>
            <person name="Haro-Moreno J.M."/>
            <person name="Rodriguez-Valera F."/>
            <person name="Lopez-Perez M."/>
        </authorList>
    </citation>
    <scope>NUCLEOTIDE SEQUENCE [LARGE SCALE GENOMIC DNA]</scope>
    <source>
        <strain evidence="14">MED-G158</strain>
    </source>
</reference>
<feature type="transmembrane region" description="Helical" evidence="10">
    <location>
        <begin position="7"/>
        <end position="28"/>
    </location>
</feature>
<proteinExistence type="inferred from homology"/>
<dbReference type="InterPro" id="IPR036188">
    <property type="entry name" value="FAD/NAD-bd_sf"/>
</dbReference>
<keyword evidence="10" id="KW-1133">Transmembrane helix</keyword>
<dbReference type="GO" id="GO:0016668">
    <property type="term" value="F:oxidoreductase activity, acting on a sulfur group of donors, NAD(P) as acceptor"/>
    <property type="evidence" value="ECO:0007669"/>
    <property type="project" value="InterPro"/>
</dbReference>
<dbReference type="PRINTS" id="PR00411">
    <property type="entry name" value="PNDRDTASEI"/>
</dbReference>
<sequence length="713" mass="77784">MNKTKVLIVIAIIAALGSFYMFDLGRFITLEFAQSQITTLQEFRDENFLLTAAIYFVGYVAVAALSLPGALILTLLGGAIFGLLWGLLLVSFASSIGATCSFLVSRLLLREWVQSRFGDYLAPINKGIEKDGNFYLFSIRMVPLFPFFMVNLLMGLTPIPARSFYIVSQIGMLMGTAVYVNAGSELAQISSLSGMVSGPVIFSLVLLGVFPLVGKLIVNTLQKNKTMKGFAKPKSFDANVVVIGGGSAGLVSAIIAVGAKAKTVLVEKHKMGGDCLNTGCVPSKSIIRSGRIMSYIRRAREYGLTDASAAVDFPAVMDRVQGVIKIIEPHDSVERFTSLGVECVQGNAYIKSPFEVEVDGRTITTRSIIVATGARPLVPPIPGLEDLGYLTSDSIWELRELPKRLLVVGGGPIGCELAQAFSNLGAKVTQVDMASRIMPWEDPEVSAAVMQQFEKDGINVLTDHRLTRFLNSNGVKSMEAEHHGETVTVEFDEVLLAIGRKPNTEGFGLEELDMPLTPSGTIEINNAMQTAYPNIFACGDVAGPYQFTHMASFQAYFAALNSLLGGIWQMKANYRVVPWATFTDPEVARVGLSEQEAKDRNIPYEITRYELDHHDRALADGEAHGFVKVLTVPGKDKILGVTILGYHAGELIGEFVFAMTHGMGLKKISAVTHIYPTLSESNKFAANAWRSARLPEKYFPIIEKFFRWQRGPG</sequence>
<gene>
    <name evidence="14" type="ORF">EVA69_03470</name>
</gene>
<name>A0A520S0K4_9GAMM</name>
<dbReference type="InterPro" id="IPR023753">
    <property type="entry name" value="FAD/NAD-binding_dom"/>
</dbReference>
<dbReference type="InterPro" id="IPR012999">
    <property type="entry name" value="Pyr_OxRdtase_I_AS"/>
</dbReference>
<feature type="domain" description="VTT" evidence="13">
    <location>
        <begin position="71"/>
        <end position="184"/>
    </location>
</feature>
<dbReference type="Proteomes" id="UP000320404">
    <property type="component" value="Unassembled WGS sequence"/>
</dbReference>
<comment type="caution">
    <text evidence="14">The sequence shown here is derived from an EMBL/GenBank/DDBJ whole genome shotgun (WGS) entry which is preliminary data.</text>
</comment>
<keyword evidence="10" id="KW-0812">Transmembrane</keyword>
<protein>
    <submittedName>
        <fullName evidence="14">FAD-binding protein</fullName>
    </submittedName>
</protein>
<feature type="transmembrane region" description="Helical" evidence="10">
    <location>
        <begin position="48"/>
        <end position="76"/>
    </location>
</feature>
<evidence type="ECO:0000256" key="1">
    <source>
        <dbReference type="ARBA" id="ARBA00001974"/>
    </source>
</evidence>
<evidence type="ECO:0000256" key="4">
    <source>
        <dbReference type="ARBA" id="ARBA00022827"/>
    </source>
</evidence>
<keyword evidence="5" id="KW-0521">NADP</keyword>
<keyword evidence="10" id="KW-0472">Membrane</keyword>
<evidence type="ECO:0000256" key="10">
    <source>
        <dbReference type="SAM" id="Phobius"/>
    </source>
</evidence>
<dbReference type="EMBL" id="SHAH01000040">
    <property type="protein sequence ID" value="RZO76006.1"/>
    <property type="molecule type" value="Genomic_DNA"/>
</dbReference>
<comment type="similarity">
    <text evidence="2 9">Belongs to the class-I pyridine nucleotide-disulfide oxidoreductase family.</text>
</comment>
<keyword evidence="3 9" id="KW-0285">Flavoprotein</keyword>
<dbReference type="AlphaFoldDB" id="A0A520S0K4"/>
<dbReference type="PANTHER" id="PTHR43014:SF2">
    <property type="entry name" value="MERCURIC REDUCTASE"/>
    <property type="match status" value="1"/>
</dbReference>
<keyword evidence="4 9" id="KW-0274">FAD</keyword>
<keyword evidence="6 9" id="KW-0560">Oxidoreductase</keyword>
<evidence type="ECO:0000256" key="2">
    <source>
        <dbReference type="ARBA" id="ARBA00007532"/>
    </source>
</evidence>
<evidence type="ECO:0000256" key="8">
    <source>
        <dbReference type="ARBA" id="ARBA00023284"/>
    </source>
</evidence>
<evidence type="ECO:0000259" key="12">
    <source>
        <dbReference type="Pfam" id="PF07992"/>
    </source>
</evidence>
<accession>A0A520S0K4</accession>
<dbReference type="Pfam" id="PF02852">
    <property type="entry name" value="Pyr_redox_dim"/>
    <property type="match status" value="1"/>
</dbReference>
<evidence type="ECO:0000256" key="9">
    <source>
        <dbReference type="RuleBase" id="RU003691"/>
    </source>
</evidence>
<dbReference type="PANTHER" id="PTHR43014">
    <property type="entry name" value="MERCURIC REDUCTASE"/>
    <property type="match status" value="1"/>
</dbReference>
<evidence type="ECO:0000256" key="6">
    <source>
        <dbReference type="ARBA" id="ARBA00023002"/>
    </source>
</evidence>
<feature type="transmembrane region" description="Helical" evidence="10">
    <location>
        <begin position="200"/>
        <end position="218"/>
    </location>
</feature>
<feature type="transmembrane region" description="Helical" evidence="10">
    <location>
        <begin position="163"/>
        <end position="180"/>
    </location>
</feature>
<evidence type="ECO:0000256" key="5">
    <source>
        <dbReference type="ARBA" id="ARBA00022857"/>
    </source>
</evidence>
<dbReference type="GO" id="GO:0003955">
    <property type="term" value="F:NAD(P)H dehydrogenase (quinone) activity"/>
    <property type="evidence" value="ECO:0007669"/>
    <property type="project" value="TreeGrafter"/>
</dbReference>
<evidence type="ECO:0000259" key="11">
    <source>
        <dbReference type="Pfam" id="PF02852"/>
    </source>
</evidence>
<organism evidence="14 15">
    <name type="scientific">OM182 bacterium</name>
    <dbReference type="NCBI Taxonomy" id="2510334"/>
    <lineage>
        <taxon>Bacteria</taxon>
        <taxon>Pseudomonadati</taxon>
        <taxon>Pseudomonadota</taxon>
        <taxon>Gammaproteobacteria</taxon>
        <taxon>OMG group</taxon>
        <taxon>OM182 clade</taxon>
    </lineage>
</organism>
<dbReference type="InterPro" id="IPR032816">
    <property type="entry name" value="VTT_dom"/>
</dbReference>
<dbReference type="Gene3D" id="3.50.50.60">
    <property type="entry name" value="FAD/NAD(P)-binding domain"/>
    <property type="match status" value="2"/>
</dbReference>
<dbReference type="GO" id="GO:0005886">
    <property type="term" value="C:plasma membrane"/>
    <property type="evidence" value="ECO:0007669"/>
    <property type="project" value="UniProtKB-ARBA"/>
</dbReference>
<keyword evidence="8 9" id="KW-0676">Redox-active center</keyword>
<dbReference type="SUPFAM" id="SSF51905">
    <property type="entry name" value="FAD/NAD(P)-binding domain"/>
    <property type="match status" value="1"/>
</dbReference>
<evidence type="ECO:0000313" key="15">
    <source>
        <dbReference type="Proteomes" id="UP000320404"/>
    </source>
</evidence>
<dbReference type="PRINTS" id="PR00368">
    <property type="entry name" value="FADPNR"/>
</dbReference>
<dbReference type="Pfam" id="PF07992">
    <property type="entry name" value="Pyr_redox_2"/>
    <property type="match status" value="1"/>
</dbReference>
<feature type="transmembrane region" description="Helical" evidence="10">
    <location>
        <begin position="238"/>
        <end position="259"/>
    </location>
</feature>